<dbReference type="InterPro" id="IPR006142">
    <property type="entry name" value="INTEIN"/>
</dbReference>
<dbReference type="PRINTS" id="PR00379">
    <property type="entry name" value="INTEIN"/>
</dbReference>
<organism evidence="2 3">
    <name type="scientific">Virgibacillus litoralis</name>
    <dbReference type="NCBI Taxonomy" id="578221"/>
    <lineage>
        <taxon>Bacteria</taxon>
        <taxon>Bacillati</taxon>
        <taxon>Bacillota</taxon>
        <taxon>Bacilli</taxon>
        <taxon>Bacillales</taxon>
        <taxon>Bacillaceae</taxon>
        <taxon>Virgibacillus</taxon>
    </lineage>
</organism>
<protein>
    <submittedName>
        <fullName evidence="2">Transposase</fullName>
    </submittedName>
</protein>
<keyword evidence="3" id="KW-1185">Reference proteome</keyword>
<evidence type="ECO:0000313" key="2">
    <source>
        <dbReference type="EMBL" id="MBP1950739.1"/>
    </source>
</evidence>
<dbReference type="InterPro" id="IPR004860">
    <property type="entry name" value="LAGLIDADG_dom"/>
</dbReference>
<evidence type="ECO:0000313" key="3">
    <source>
        <dbReference type="Proteomes" id="UP001519328"/>
    </source>
</evidence>
<proteinExistence type="predicted"/>
<dbReference type="PROSITE" id="PS50819">
    <property type="entry name" value="INTEIN_ENDONUCLEASE"/>
    <property type="match status" value="1"/>
</dbReference>
<comment type="caution">
    <text evidence="2">The sequence shown here is derived from an EMBL/GenBank/DDBJ whole genome shotgun (WGS) entry which is preliminary data.</text>
</comment>
<dbReference type="InterPro" id="IPR004042">
    <property type="entry name" value="Intein_endonuc_central"/>
</dbReference>
<gene>
    <name evidence="2" type="ORF">J2Z82_003711</name>
</gene>
<name>A0ABS4HII4_9BACI</name>
<reference evidence="2 3" key="1">
    <citation type="submission" date="2021-03" db="EMBL/GenBank/DDBJ databases">
        <title>Genomic Encyclopedia of Type Strains, Phase IV (KMG-IV): sequencing the most valuable type-strain genomes for metagenomic binning, comparative biology and taxonomic classification.</title>
        <authorList>
            <person name="Goeker M."/>
        </authorList>
    </citation>
    <scope>NUCLEOTIDE SEQUENCE [LARGE SCALE GENOMIC DNA]</scope>
    <source>
        <strain evidence="2 3">DSM 21085</strain>
    </source>
</reference>
<sequence length="327" mass="38683">MGERTKKLRKRTLTDQEVIKLYVKGKSTTEIGKCANVSSRYVRMVLHKHNVEMRSFGSWKRKYSMNEDYFKTWSNNMAYILGFFVADGTVARDMQSISFAQKEKYILEDIRKEIGSEQPIYKNMKTGVHLLTLSSKIMKEDIMTIHGVMPNKSSQIKFPEVPKEYMSHFIRGYFDGDGSISYEKYTVTFVGGSEIFMKSLLKILTSEGFRPQFVSQGSYYRVHIRGRRSIKLFSNWIYKNTDKSFYLRRKFNNFNKEKLKLEYLEDRKDLSTRKAVSTRKLDFLLIYTQLKSEQKVCDCMGIKITTFKRWLKNDKRFKLDFINLSKL</sequence>
<dbReference type="Gene3D" id="1.10.10.60">
    <property type="entry name" value="Homeodomain-like"/>
    <property type="match status" value="1"/>
</dbReference>
<dbReference type="SUPFAM" id="SSF55608">
    <property type="entry name" value="Homing endonucleases"/>
    <property type="match status" value="2"/>
</dbReference>
<dbReference type="Proteomes" id="UP001519328">
    <property type="component" value="Unassembled WGS sequence"/>
</dbReference>
<accession>A0ABS4HII4</accession>
<dbReference type="Pfam" id="PF14528">
    <property type="entry name" value="LAGLIDADG_3"/>
    <property type="match status" value="2"/>
</dbReference>
<dbReference type="RefSeq" id="WP_209482198.1">
    <property type="nucleotide sequence ID" value="NZ_JAGGKK010000029.1"/>
</dbReference>
<feature type="domain" description="DOD-type homing endonuclease" evidence="1">
    <location>
        <begin position="80"/>
        <end position="209"/>
    </location>
</feature>
<evidence type="ECO:0000259" key="1">
    <source>
        <dbReference type="PROSITE" id="PS50819"/>
    </source>
</evidence>
<dbReference type="EMBL" id="JAGGKK010000029">
    <property type="protein sequence ID" value="MBP1950739.1"/>
    <property type="molecule type" value="Genomic_DNA"/>
</dbReference>
<dbReference type="InterPro" id="IPR027434">
    <property type="entry name" value="Homing_endonucl"/>
</dbReference>
<dbReference type="Gene3D" id="3.10.28.10">
    <property type="entry name" value="Homing endonucleases"/>
    <property type="match status" value="1"/>
</dbReference>